<reference evidence="3" key="1">
    <citation type="submission" date="2016-10" db="EMBL/GenBank/DDBJ databases">
        <authorList>
            <person name="Varghese N."/>
            <person name="Submissions S."/>
        </authorList>
    </citation>
    <scope>NUCLEOTIDE SEQUENCE [LARGE SCALE GENOMIC DNA]</scope>
    <source>
        <strain evidence="3">DSM 24740</strain>
    </source>
</reference>
<proteinExistence type="predicted"/>
<dbReference type="EMBL" id="FOFB01000011">
    <property type="protein sequence ID" value="SEQ53420.1"/>
    <property type="molecule type" value="Genomic_DNA"/>
</dbReference>
<dbReference type="Pfam" id="PF20125">
    <property type="entry name" value="DUF6515"/>
    <property type="match status" value="1"/>
</dbReference>
<evidence type="ECO:0008006" key="4">
    <source>
        <dbReference type="Google" id="ProtNLM"/>
    </source>
</evidence>
<organism evidence="2 3">
    <name type="scientific">Neolewinella agarilytica</name>
    <dbReference type="NCBI Taxonomy" id="478744"/>
    <lineage>
        <taxon>Bacteria</taxon>
        <taxon>Pseudomonadati</taxon>
        <taxon>Bacteroidota</taxon>
        <taxon>Saprospiria</taxon>
        <taxon>Saprospirales</taxon>
        <taxon>Lewinellaceae</taxon>
        <taxon>Neolewinella</taxon>
    </lineage>
</organism>
<accession>A0A1H9GTN5</accession>
<sequence length="188" mass="21557">MNNRILRSLRLWTLAIMLLCFTLPIQAQAQRNQSRKPDRVKVINRSTSVNKGGARGSKVAALPQNTKVLTHRNVNYHYRNGVYYRPTNGTYLVVNPPLGVRITSLPANLPYLRRGNNRYYLYQGVYYLPVGNDVYEVVDAPVGAIIDRLPDDYETVELDGKVYYRLNETYYKAVLEANGNVVYEVIRV</sequence>
<dbReference type="AlphaFoldDB" id="A0A1H9GTN5"/>
<dbReference type="OrthoDB" id="952191at2"/>
<feature type="chain" id="PRO_5011640355" description="Orphan protein" evidence="1">
    <location>
        <begin position="30"/>
        <end position="188"/>
    </location>
</feature>
<dbReference type="RefSeq" id="WP_090168482.1">
    <property type="nucleotide sequence ID" value="NZ_FOFB01000011.1"/>
</dbReference>
<feature type="signal peptide" evidence="1">
    <location>
        <begin position="1"/>
        <end position="29"/>
    </location>
</feature>
<name>A0A1H9GTN5_9BACT</name>
<keyword evidence="3" id="KW-1185">Reference proteome</keyword>
<gene>
    <name evidence="2" type="ORF">SAMN05444359_111102</name>
</gene>
<dbReference type="InterPro" id="IPR045398">
    <property type="entry name" value="DUF6515"/>
</dbReference>
<evidence type="ECO:0000313" key="2">
    <source>
        <dbReference type="EMBL" id="SEQ53420.1"/>
    </source>
</evidence>
<dbReference type="STRING" id="478744.SAMN05444359_111102"/>
<dbReference type="InParanoid" id="A0A1H9GTN5"/>
<evidence type="ECO:0000256" key="1">
    <source>
        <dbReference type="SAM" id="SignalP"/>
    </source>
</evidence>
<keyword evidence="1" id="KW-0732">Signal</keyword>
<dbReference type="Proteomes" id="UP000199021">
    <property type="component" value="Unassembled WGS sequence"/>
</dbReference>
<evidence type="ECO:0000313" key="3">
    <source>
        <dbReference type="Proteomes" id="UP000199021"/>
    </source>
</evidence>
<protein>
    <recommendedName>
        <fullName evidence="4">Orphan protein</fullName>
    </recommendedName>
</protein>